<dbReference type="EMBL" id="BAAAYK010000038">
    <property type="protein sequence ID" value="GAA3360804.1"/>
    <property type="molecule type" value="Genomic_DNA"/>
</dbReference>
<reference evidence="3" key="1">
    <citation type="journal article" date="2019" name="Int. J. Syst. Evol. Microbiol.">
        <title>The Global Catalogue of Microorganisms (GCM) 10K type strain sequencing project: providing services to taxonomists for standard genome sequencing and annotation.</title>
        <authorList>
            <consortium name="The Broad Institute Genomics Platform"/>
            <consortium name="The Broad Institute Genome Sequencing Center for Infectious Disease"/>
            <person name="Wu L."/>
            <person name="Ma J."/>
        </authorList>
    </citation>
    <scope>NUCLEOTIDE SEQUENCE [LARGE SCALE GENOMIC DNA]</scope>
    <source>
        <strain evidence="3">JCM 9687</strain>
    </source>
</reference>
<dbReference type="Proteomes" id="UP001500483">
    <property type="component" value="Unassembled WGS sequence"/>
</dbReference>
<evidence type="ECO:0000313" key="3">
    <source>
        <dbReference type="Proteomes" id="UP001500483"/>
    </source>
</evidence>
<dbReference type="Pfam" id="PF19562">
    <property type="entry name" value="DUF6084"/>
    <property type="match status" value="1"/>
</dbReference>
<sequence length="213" mass="22560">MTAVSEDLPGATGPAPEPAFTVVAAEPARSGSGPALRFQLAVDAPPEVRVRSISLSAAVRIVPARRRYDTAEAIRLAEVFGTPDQWSTTMRALPWGRVSTVVGPFLGSTGAGLPVACAADPVAAQYFHAVRDGEVPLEFRFGGTLFYLGAGGTLHAARLSRSAVAAFALPAALWHAAVAGPPRRRLSRPRLDEHRPRPERGATLDELLGRPER</sequence>
<evidence type="ECO:0000313" key="2">
    <source>
        <dbReference type="EMBL" id="GAA3360804.1"/>
    </source>
</evidence>
<gene>
    <name evidence="2" type="ORF">GCM10020366_42300</name>
</gene>
<comment type="caution">
    <text evidence="2">The sequence shown here is derived from an EMBL/GenBank/DDBJ whole genome shotgun (WGS) entry which is preliminary data.</text>
</comment>
<dbReference type="RefSeq" id="WP_344928937.1">
    <property type="nucleotide sequence ID" value="NZ_BAAAYK010000038.1"/>
</dbReference>
<dbReference type="InterPro" id="IPR045730">
    <property type="entry name" value="DUF6084"/>
</dbReference>
<organism evidence="2 3">
    <name type="scientific">Saccharopolyspora gregorii</name>
    <dbReference type="NCBI Taxonomy" id="33914"/>
    <lineage>
        <taxon>Bacteria</taxon>
        <taxon>Bacillati</taxon>
        <taxon>Actinomycetota</taxon>
        <taxon>Actinomycetes</taxon>
        <taxon>Pseudonocardiales</taxon>
        <taxon>Pseudonocardiaceae</taxon>
        <taxon>Saccharopolyspora</taxon>
    </lineage>
</organism>
<proteinExistence type="predicted"/>
<keyword evidence="3" id="KW-1185">Reference proteome</keyword>
<feature type="region of interest" description="Disordered" evidence="1">
    <location>
        <begin position="185"/>
        <end position="213"/>
    </location>
</feature>
<evidence type="ECO:0000256" key="1">
    <source>
        <dbReference type="SAM" id="MobiDB-lite"/>
    </source>
</evidence>
<name>A0ABP6RUS9_9PSEU</name>
<feature type="compositionally biased region" description="Basic and acidic residues" evidence="1">
    <location>
        <begin position="189"/>
        <end position="213"/>
    </location>
</feature>
<accession>A0ABP6RUS9</accession>
<protein>
    <submittedName>
        <fullName evidence="2">Uncharacterized protein</fullName>
    </submittedName>
</protein>